<keyword evidence="1" id="KW-0547">Nucleotide-binding</keyword>
<dbReference type="PROSITE" id="PS50893">
    <property type="entry name" value="ABC_TRANSPORTER_2"/>
    <property type="match status" value="1"/>
</dbReference>
<protein>
    <submittedName>
        <fullName evidence="4">ABC transporter</fullName>
    </submittedName>
</protein>
<dbReference type="GO" id="GO:0005524">
    <property type="term" value="F:ATP binding"/>
    <property type="evidence" value="ECO:0007669"/>
    <property type="project" value="UniProtKB-KW"/>
</dbReference>
<dbReference type="PANTHER" id="PTHR43394:SF1">
    <property type="entry name" value="ATP-BINDING CASSETTE SUB-FAMILY B MEMBER 10, MITOCHONDRIAL"/>
    <property type="match status" value="1"/>
</dbReference>
<dbReference type="OrthoDB" id="6500128at2759"/>
<dbReference type="InterPro" id="IPR039421">
    <property type="entry name" value="Type_1_exporter"/>
</dbReference>
<dbReference type="Pfam" id="PF00005">
    <property type="entry name" value="ABC_tran"/>
    <property type="match status" value="1"/>
</dbReference>
<dbReference type="InParanoid" id="B0DFS2"/>
<sequence length="253" mass="27516">RNVSFHYPGCQNHPSVCNVSLTIEPGQLVVLVGVNGSGKTSLLKLIAGLSCACGGEIEIDDHPVHEYDSRHLRRSMAFMTSSEDIYPVSLRENILMGLDDCGFELSDVAEKIEEAARLGGAYDVVQRLGQDAILNPCRVLGQSLRGCGNGEIGDAALRELDLHSPALMILDEPTSALDSMAERDFFKRFREIGNGKTMIFVTHRFGSIVKNADMILCIDGGKVVQQGTHAELIEKNGRYAELYNVQAAAFSSS</sequence>
<dbReference type="AlphaFoldDB" id="B0DFS2"/>
<dbReference type="KEGG" id="lbc:LACBIDRAFT_251146"/>
<dbReference type="RefSeq" id="XP_001882765.1">
    <property type="nucleotide sequence ID" value="XM_001882730.1"/>
</dbReference>
<dbReference type="Gene3D" id="3.40.50.300">
    <property type="entry name" value="P-loop containing nucleotide triphosphate hydrolases"/>
    <property type="match status" value="1"/>
</dbReference>
<dbReference type="GeneID" id="6078492"/>
<evidence type="ECO:0000313" key="4">
    <source>
        <dbReference type="EMBL" id="EDR06393.1"/>
    </source>
</evidence>
<gene>
    <name evidence="4" type="ORF">LACBIDRAFT_251146</name>
</gene>
<dbReference type="InterPro" id="IPR003593">
    <property type="entry name" value="AAA+_ATPase"/>
</dbReference>
<dbReference type="STRING" id="486041.B0DFS2"/>
<reference evidence="4 5" key="1">
    <citation type="journal article" date="2008" name="Nature">
        <title>The genome of Laccaria bicolor provides insights into mycorrhizal symbiosis.</title>
        <authorList>
            <person name="Martin F."/>
            <person name="Aerts A."/>
            <person name="Ahren D."/>
            <person name="Brun A."/>
            <person name="Danchin E.G.J."/>
            <person name="Duchaussoy F."/>
            <person name="Gibon J."/>
            <person name="Kohler A."/>
            <person name="Lindquist E."/>
            <person name="Pereda V."/>
            <person name="Salamov A."/>
            <person name="Shapiro H.J."/>
            <person name="Wuyts J."/>
            <person name="Blaudez D."/>
            <person name="Buee M."/>
            <person name="Brokstein P."/>
            <person name="Canbaeck B."/>
            <person name="Cohen D."/>
            <person name="Courty P.E."/>
            <person name="Coutinho P.M."/>
            <person name="Delaruelle C."/>
            <person name="Detter J.C."/>
            <person name="Deveau A."/>
            <person name="DiFazio S."/>
            <person name="Duplessis S."/>
            <person name="Fraissinet-Tachet L."/>
            <person name="Lucic E."/>
            <person name="Frey-Klett P."/>
            <person name="Fourrey C."/>
            <person name="Feussner I."/>
            <person name="Gay G."/>
            <person name="Grimwood J."/>
            <person name="Hoegger P.J."/>
            <person name="Jain P."/>
            <person name="Kilaru S."/>
            <person name="Labbe J."/>
            <person name="Lin Y.C."/>
            <person name="Legue V."/>
            <person name="Le Tacon F."/>
            <person name="Marmeisse R."/>
            <person name="Melayah D."/>
            <person name="Montanini B."/>
            <person name="Muratet M."/>
            <person name="Nehls U."/>
            <person name="Niculita-Hirzel H."/>
            <person name="Oudot-Le Secq M.P."/>
            <person name="Peter M."/>
            <person name="Quesneville H."/>
            <person name="Rajashekar B."/>
            <person name="Reich M."/>
            <person name="Rouhier N."/>
            <person name="Schmutz J."/>
            <person name="Yin T."/>
            <person name="Chalot M."/>
            <person name="Henrissat B."/>
            <person name="Kuees U."/>
            <person name="Lucas S."/>
            <person name="Van de Peer Y."/>
            <person name="Podila G.K."/>
            <person name="Polle A."/>
            <person name="Pukkila P.J."/>
            <person name="Richardson P.M."/>
            <person name="Rouze P."/>
            <person name="Sanders I.R."/>
            <person name="Stajich J.E."/>
            <person name="Tunlid A."/>
            <person name="Tuskan G."/>
            <person name="Grigoriev I.V."/>
        </authorList>
    </citation>
    <scope>NUCLEOTIDE SEQUENCE [LARGE SCALE GENOMIC DNA]</scope>
    <source>
        <strain evidence="5">S238N-H82 / ATCC MYA-4686</strain>
    </source>
</reference>
<keyword evidence="5" id="KW-1185">Reference proteome</keyword>
<keyword evidence="2" id="KW-0067">ATP-binding</keyword>
<dbReference type="SMART" id="SM00382">
    <property type="entry name" value="AAA"/>
    <property type="match status" value="1"/>
</dbReference>
<dbReference type="EMBL" id="DS547108">
    <property type="protein sequence ID" value="EDR06393.1"/>
    <property type="molecule type" value="Genomic_DNA"/>
</dbReference>
<dbReference type="Proteomes" id="UP000001194">
    <property type="component" value="Unassembled WGS sequence"/>
</dbReference>
<dbReference type="InterPro" id="IPR027417">
    <property type="entry name" value="P-loop_NTPase"/>
</dbReference>
<evidence type="ECO:0000259" key="3">
    <source>
        <dbReference type="PROSITE" id="PS50893"/>
    </source>
</evidence>
<dbReference type="InterPro" id="IPR003439">
    <property type="entry name" value="ABC_transporter-like_ATP-bd"/>
</dbReference>
<dbReference type="SUPFAM" id="SSF52540">
    <property type="entry name" value="P-loop containing nucleoside triphosphate hydrolases"/>
    <property type="match status" value="1"/>
</dbReference>
<feature type="non-terminal residue" evidence="4">
    <location>
        <position position="1"/>
    </location>
</feature>
<dbReference type="HOGENOM" id="CLU_000604_1_9_1"/>
<dbReference type="GO" id="GO:0016887">
    <property type="term" value="F:ATP hydrolysis activity"/>
    <property type="evidence" value="ECO:0007669"/>
    <property type="project" value="InterPro"/>
</dbReference>
<feature type="domain" description="ABC transporter" evidence="3">
    <location>
        <begin position="1"/>
        <end position="245"/>
    </location>
</feature>
<organism evidence="5">
    <name type="scientific">Laccaria bicolor (strain S238N-H82 / ATCC MYA-4686)</name>
    <name type="common">Bicoloured deceiver</name>
    <name type="synonym">Laccaria laccata var. bicolor</name>
    <dbReference type="NCBI Taxonomy" id="486041"/>
    <lineage>
        <taxon>Eukaryota</taxon>
        <taxon>Fungi</taxon>
        <taxon>Dikarya</taxon>
        <taxon>Basidiomycota</taxon>
        <taxon>Agaricomycotina</taxon>
        <taxon>Agaricomycetes</taxon>
        <taxon>Agaricomycetidae</taxon>
        <taxon>Agaricales</taxon>
        <taxon>Agaricineae</taxon>
        <taxon>Hydnangiaceae</taxon>
        <taxon>Laccaria</taxon>
    </lineage>
</organism>
<dbReference type="GO" id="GO:0015421">
    <property type="term" value="F:ABC-type oligopeptide transporter activity"/>
    <property type="evidence" value="ECO:0007669"/>
    <property type="project" value="TreeGrafter"/>
</dbReference>
<evidence type="ECO:0000256" key="2">
    <source>
        <dbReference type="ARBA" id="ARBA00022840"/>
    </source>
</evidence>
<name>B0DFS2_LACBS</name>
<evidence type="ECO:0000313" key="5">
    <source>
        <dbReference type="Proteomes" id="UP000001194"/>
    </source>
</evidence>
<dbReference type="PANTHER" id="PTHR43394">
    <property type="entry name" value="ATP-DEPENDENT PERMEASE MDL1, MITOCHONDRIAL"/>
    <property type="match status" value="1"/>
</dbReference>
<evidence type="ECO:0000256" key="1">
    <source>
        <dbReference type="ARBA" id="ARBA00022741"/>
    </source>
</evidence>
<accession>B0DFS2</accession>
<proteinExistence type="predicted"/>